<dbReference type="AlphaFoldDB" id="A0A4V6AV07"/>
<feature type="domain" description="C-type lectin" evidence="2">
    <location>
        <begin position="278"/>
        <end position="388"/>
    </location>
</feature>
<keyword evidence="1" id="KW-1015">Disulfide bond</keyword>
<dbReference type="InterPro" id="IPR001304">
    <property type="entry name" value="C-type_lectin-like"/>
</dbReference>
<proteinExistence type="predicted"/>
<dbReference type="Gene3D" id="3.10.100.10">
    <property type="entry name" value="Mannose-Binding Protein A, subunit A"/>
    <property type="match status" value="3"/>
</dbReference>
<dbReference type="SMART" id="SM00034">
    <property type="entry name" value="CLECT"/>
    <property type="match status" value="2"/>
</dbReference>
<dbReference type="PANTHER" id="PTHR45784">
    <property type="entry name" value="C-TYPE LECTIN DOMAIN FAMILY 20 MEMBER A-RELATED"/>
    <property type="match status" value="1"/>
</dbReference>
<dbReference type="PANTHER" id="PTHR45784:SF3">
    <property type="entry name" value="C-TYPE LECTIN DOMAIN FAMILY 4 MEMBER K-LIKE-RELATED"/>
    <property type="match status" value="1"/>
</dbReference>
<dbReference type="InterPro" id="IPR018378">
    <property type="entry name" value="C-type_lectin_CS"/>
</dbReference>
<keyword evidence="3" id="KW-0675">Receptor</keyword>
<feature type="domain" description="C-type lectin" evidence="2">
    <location>
        <begin position="77"/>
        <end position="193"/>
    </location>
</feature>
<organism evidence="3 4">
    <name type="scientific">Collichthys lucidus</name>
    <name type="common">Big head croaker</name>
    <name type="synonym">Sciaena lucida</name>
    <dbReference type="NCBI Taxonomy" id="240159"/>
    <lineage>
        <taxon>Eukaryota</taxon>
        <taxon>Metazoa</taxon>
        <taxon>Chordata</taxon>
        <taxon>Craniata</taxon>
        <taxon>Vertebrata</taxon>
        <taxon>Euteleostomi</taxon>
        <taxon>Actinopterygii</taxon>
        <taxon>Neopterygii</taxon>
        <taxon>Teleostei</taxon>
        <taxon>Neoteleostei</taxon>
        <taxon>Acanthomorphata</taxon>
        <taxon>Eupercaria</taxon>
        <taxon>Sciaenidae</taxon>
        <taxon>Collichthys</taxon>
    </lineage>
</organism>
<dbReference type="EMBL" id="CM014101">
    <property type="protein sequence ID" value="TKS93172.1"/>
    <property type="molecule type" value="Genomic_DNA"/>
</dbReference>
<keyword evidence="4" id="KW-1185">Reference proteome</keyword>
<evidence type="ECO:0000313" key="3">
    <source>
        <dbReference type="EMBL" id="TKS93172.1"/>
    </source>
</evidence>
<dbReference type="InterPro" id="IPR016186">
    <property type="entry name" value="C-type_lectin-like/link_sf"/>
</dbReference>
<dbReference type="SUPFAM" id="SSF56436">
    <property type="entry name" value="C-type lectin-like"/>
    <property type="match status" value="3"/>
</dbReference>
<sequence>MLGGHATKTWIGLQRGETRRWMWSDGSGSVHFTMWKNKEPNNQLGDEWCAEMSETGLWNDIPCGQEKEFVCYERRQDGTETYVYYSRGMNWVNSQELCRSRHTDLAYVHTEEDNSDIFGLAKTTAAAVSEGRLHKVWIGLFSDAWVWSDGGDGSFRYWLSGTETHGHCAAVSGSQDGRWVGANCNDKATFVCHGGLRVKKTIIRMTFSSDVDLADATVSDALLKKLETLMIHHWVTDFSVSWSNRPTSRAGVGDREKTGIFLMVLVAVIKTEDGTITTARRLYHFLNTPRTWSEARSFCRENYVDLATVDDMEENMQLIETVGDADVSGIWIGLERSGTEWWVWSDGIGEIDVYPWPPPEYYGSCVVMKPNIHWLARQCSDSLPFMCSACKLH</sequence>
<evidence type="ECO:0000259" key="2">
    <source>
        <dbReference type="PROSITE" id="PS50041"/>
    </source>
</evidence>
<accession>A0A4V6AV07</accession>
<gene>
    <name evidence="3" type="ORF">D9C73_026841</name>
</gene>
<evidence type="ECO:0000256" key="1">
    <source>
        <dbReference type="ARBA" id="ARBA00023157"/>
    </source>
</evidence>
<reference evidence="3 4" key="1">
    <citation type="submission" date="2019-01" db="EMBL/GenBank/DDBJ databases">
        <title>Genome Assembly of Collichthys lucidus.</title>
        <authorList>
            <person name="Cai M."/>
            <person name="Xiao S."/>
        </authorList>
    </citation>
    <scope>NUCLEOTIDE SEQUENCE [LARGE SCALE GENOMIC DNA]</scope>
    <source>
        <strain evidence="3">JT15FE1705JMU</strain>
        <tissue evidence="3">Muscle</tissue>
    </source>
</reference>
<protein>
    <submittedName>
        <fullName evidence="3">Macrophage mannose receptor 1</fullName>
    </submittedName>
</protein>
<evidence type="ECO:0000313" key="4">
    <source>
        <dbReference type="Proteomes" id="UP000298787"/>
    </source>
</evidence>
<dbReference type="PROSITE" id="PS00615">
    <property type="entry name" value="C_TYPE_LECTIN_1"/>
    <property type="match status" value="1"/>
</dbReference>
<dbReference type="STRING" id="240159.A0A4V6AV07"/>
<dbReference type="PROSITE" id="PS50041">
    <property type="entry name" value="C_TYPE_LECTIN_2"/>
    <property type="match status" value="3"/>
</dbReference>
<dbReference type="Proteomes" id="UP000298787">
    <property type="component" value="Chromosome 24"/>
</dbReference>
<feature type="domain" description="C-type lectin" evidence="2">
    <location>
        <begin position="1"/>
        <end position="72"/>
    </location>
</feature>
<dbReference type="Pfam" id="PF00059">
    <property type="entry name" value="Lectin_C"/>
    <property type="match status" value="3"/>
</dbReference>
<dbReference type="InterPro" id="IPR016187">
    <property type="entry name" value="CTDL_fold"/>
</dbReference>
<name>A0A4V6AV07_COLLU</name>